<evidence type="ECO:0000256" key="3">
    <source>
        <dbReference type="ARBA" id="ARBA00022723"/>
    </source>
</evidence>
<dbReference type="PANTHER" id="PTHR30352:SF5">
    <property type="entry name" value="PYRUVATE FORMATE-LYASE 1-ACTIVATING ENZYME"/>
    <property type="match status" value="1"/>
</dbReference>
<evidence type="ECO:0000313" key="9">
    <source>
        <dbReference type="Proteomes" id="UP000186323"/>
    </source>
</evidence>
<dbReference type="OrthoDB" id="9778883at2"/>
<feature type="domain" description="Radical SAM core" evidence="7">
    <location>
        <begin position="66"/>
        <end position="282"/>
    </location>
</feature>
<evidence type="ECO:0000256" key="2">
    <source>
        <dbReference type="ARBA" id="ARBA00022691"/>
    </source>
</evidence>
<name>A0A1K1LHR4_9BACT</name>
<dbReference type="InterPro" id="IPR007197">
    <property type="entry name" value="rSAM"/>
</dbReference>
<protein>
    <submittedName>
        <fullName evidence="8">COG1180: Radical SAM, Pyruvate-formate lyase-activating enzyme like</fullName>
    </submittedName>
</protein>
<organism evidence="8 9">
    <name type="scientific">Desulfovibrio piger</name>
    <dbReference type="NCBI Taxonomy" id="901"/>
    <lineage>
        <taxon>Bacteria</taxon>
        <taxon>Pseudomonadati</taxon>
        <taxon>Thermodesulfobacteriota</taxon>
        <taxon>Desulfovibrionia</taxon>
        <taxon>Desulfovibrionales</taxon>
        <taxon>Desulfovibrionaceae</taxon>
        <taxon>Desulfovibrio</taxon>
    </lineage>
</organism>
<evidence type="ECO:0000259" key="7">
    <source>
        <dbReference type="PROSITE" id="PS51918"/>
    </source>
</evidence>
<feature type="binding site" evidence="6">
    <location>
        <position position="81"/>
    </location>
    <ligand>
        <name>[4Fe-4S] cluster</name>
        <dbReference type="ChEBI" id="CHEBI:49883"/>
        <note>4Fe-4S-S-AdoMet</note>
    </ligand>
</feature>
<dbReference type="InterPro" id="IPR013785">
    <property type="entry name" value="Aldolase_TIM"/>
</dbReference>
<dbReference type="InterPro" id="IPR027596">
    <property type="entry name" value="AmmeMemoSam_rS"/>
</dbReference>
<dbReference type="EMBL" id="LT630450">
    <property type="protein sequence ID" value="SFV74247.1"/>
    <property type="molecule type" value="Genomic_DNA"/>
</dbReference>
<keyword evidence="5 6" id="KW-0411">Iron-sulfur</keyword>
<keyword evidence="2 6" id="KW-0949">S-adenosyl-L-methionine</keyword>
<dbReference type="SFLD" id="SFLDG01101">
    <property type="entry name" value="Uncharacterised_Radical_SAM_Su"/>
    <property type="match status" value="1"/>
</dbReference>
<dbReference type="Pfam" id="PF04055">
    <property type="entry name" value="Radical_SAM"/>
    <property type="match status" value="1"/>
</dbReference>
<keyword evidence="9" id="KW-1185">Reference proteome</keyword>
<dbReference type="PIRSF" id="PIRSF004869">
    <property type="entry name" value="PflX_prd"/>
    <property type="match status" value="1"/>
</dbReference>
<dbReference type="NCBIfam" id="TIGR04337">
    <property type="entry name" value="AmmeMemoSam_rS"/>
    <property type="match status" value="1"/>
</dbReference>
<comment type="cofactor">
    <cofactor evidence="6">
        <name>[4Fe-4S] cluster</name>
        <dbReference type="ChEBI" id="CHEBI:49883"/>
    </cofactor>
    <text evidence="6">Binds 1 [4Fe-4S] cluster. The cluster is coordinated with 3 cysteines and an exchangeable S-adenosyl-L-methionine.</text>
</comment>
<reference evidence="9" key="1">
    <citation type="submission" date="2016-10" db="EMBL/GenBank/DDBJ databases">
        <authorList>
            <person name="Wegmann U."/>
        </authorList>
    </citation>
    <scope>NUCLEOTIDE SEQUENCE [LARGE SCALE GENOMIC DNA]</scope>
</reference>
<dbReference type="InterPro" id="IPR034457">
    <property type="entry name" value="Organic_radical-activating"/>
</dbReference>
<keyword evidence="8" id="KW-0456">Lyase</keyword>
<evidence type="ECO:0000256" key="1">
    <source>
        <dbReference type="ARBA" id="ARBA00022485"/>
    </source>
</evidence>
<evidence type="ECO:0000256" key="6">
    <source>
        <dbReference type="PIRSR" id="PIRSR004869-50"/>
    </source>
</evidence>
<dbReference type="InterPro" id="IPR016431">
    <property type="entry name" value="Pyrv-formate_lyase-activ_prd"/>
</dbReference>
<proteinExistence type="predicted"/>
<feature type="binding site" evidence="6">
    <location>
        <position position="85"/>
    </location>
    <ligand>
        <name>[4Fe-4S] cluster</name>
        <dbReference type="ChEBI" id="CHEBI:49883"/>
        <note>4Fe-4S-S-AdoMet</note>
    </ligand>
</feature>
<accession>A0A1K1LHR4</accession>
<keyword evidence="3 6" id="KW-0479">Metal-binding</keyword>
<dbReference type="InterPro" id="IPR058240">
    <property type="entry name" value="rSAM_sf"/>
</dbReference>
<keyword evidence="8" id="KW-0670">Pyruvate</keyword>
<dbReference type="SUPFAM" id="SSF102114">
    <property type="entry name" value="Radical SAM enzymes"/>
    <property type="match status" value="1"/>
</dbReference>
<dbReference type="SFLD" id="SFLDS00029">
    <property type="entry name" value="Radical_SAM"/>
    <property type="match status" value="1"/>
</dbReference>
<gene>
    <name evidence="8" type="ORF">DESPIGER_2426</name>
</gene>
<dbReference type="GO" id="GO:0016829">
    <property type="term" value="F:lyase activity"/>
    <property type="evidence" value="ECO:0007669"/>
    <property type="project" value="UniProtKB-KW"/>
</dbReference>
<dbReference type="PANTHER" id="PTHR30352">
    <property type="entry name" value="PYRUVATE FORMATE-LYASE-ACTIVATING ENZYME"/>
    <property type="match status" value="1"/>
</dbReference>
<dbReference type="GO" id="GO:0046872">
    <property type="term" value="F:metal ion binding"/>
    <property type="evidence" value="ECO:0007669"/>
    <property type="project" value="UniProtKB-KW"/>
</dbReference>
<evidence type="ECO:0000256" key="5">
    <source>
        <dbReference type="ARBA" id="ARBA00023014"/>
    </source>
</evidence>
<dbReference type="GO" id="GO:0051539">
    <property type="term" value="F:4 iron, 4 sulfur cluster binding"/>
    <property type="evidence" value="ECO:0007669"/>
    <property type="project" value="UniProtKB-KW"/>
</dbReference>
<dbReference type="Gene3D" id="3.20.20.70">
    <property type="entry name" value="Aldolase class I"/>
    <property type="match status" value="1"/>
</dbReference>
<evidence type="ECO:0000256" key="4">
    <source>
        <dbReference type="ARBA" id="ARBA00023004"/>
    </source>
</evidence>
<dbReference type="RefSeq" id="WP_072337111.1">
    <property type="nucleotide sequence ID" value="NZ_CALUWT010000009.1"/>
</dbReference>
<sequence length="336" mass="36979">MESMLWTKLAQDRWRCGLCAHACVLSPGQRGRCGVRCNHGGRPLSLVDGLVTGVQADPVEKKPLYHFLPGSRTFSVGSAGCNFSCLFCQNHHISRDPLEQERIRGHEATPEMLVAAALRTACRSLAFTYNEPTVFVELVAATAALGQERGLPSILVSNGFMSSGCLEVLGPLVRAANIDLKAFSEDFYHRYCGARLRPVLDNLVRMRALGWWLEVTTLILEGLNDGEAELRALARFVRDELGADTPWHVTAFRPAYRMTDHPATRAAALRRCRDIGLEEGLRFVYTGNVFCAGGGDTLCPQCGAPCLERQGWQVVMRTDTGVCPRCGSRLPGVWEL</sequence>
<keyword evidence="1" id="KW-0004">4Fe-4S</keyword>
<dbReference type="KEGG" id="dpg:DESPIGER_2426"/>
<keyword evidence="4 6" id="KW-0408">Iron</keyword>
<dbReference type="Proteomes" id="UP000186323">
    <property type="component" value="Chromosome I"/>
</dbReference>
<dbReference type="AlphaFoldDB" id="A0A1K1LHR4"/>
<evidence type="ECO:0000313" key="8">
    <source>
        <dbReference type="EMBL" id="SFV74247.1"/>
    </source>
</evidence>
<dbReference type="PROSITE" id="PS51918">
    <property type="entry name" value="RADICAL_SAM"/>
    <property type="match status" value="1"/>
</dbReference>
<feature type="binding site" evidence="6">
    <location>
        <position position="88"/>
    </location>
    <ligand>
        <name>[4Fe-4S] cluster</name>
        <dbReference type="ChEBI" id="CHEBI:49883"/>
        <note>4Fe-4S-S-AdoMet</note>
    </ligand>
</feature>
<dbReference type="CDD" id="cd01335">
    <property type="entry name" value="Radical_SAM"/>
    <property type="match status" value="1"/>
</dbReference>